<name>E1RH43_METP4</name>
<dbReference type="eggNOG" id="arCOG01020">
    <property type="taxonomic scope" value="Archaea"/>
</dbReference>
<dbReference type="KEGG" id="mpi:Mpet_0493"/>
<accession>E1RH43</accession>
<keyword evidence="2" id="KW-1185">Reference proteome</keyword>
<dbReference type="InterPro" id="IPR028082">
    <property type="entry name" value="Peripla_BP_I"/>
</dbReference>
<reference evidence="1 2" key="1">
    <citation type="journal article" date="2010" name="Stand. Genomic Sci.">
        <title>Complete genome sequence of Methanoplanus petrolearius type strain (SEBR 4847).</title>
        <authorList>
            <person name="Brambilla E."/>
            <person name="Djao O.D."/>
            <person name="Daligault H."/>
            <person name="Lapidus A."/>
            <person name="Lucas S."/>
            <person name="Hammon N."/>
            <person name="Nolan M."/>
            <person name="Tice H."/>
            <person name="Cheng J.F."/>
            <person name="Han C."/>
            <person name="Tapia R."/>
            <person name="Goodwin L."/>
            <person name="Pitluck S."/>
            <person name="Liolios K."/>
            <person name="Ivanova N."/>
            <person name="Mavromatis K."/>
            <person name="Mikhailova N."/>
            <person name="Pati A."/>
            <person name="Chen A."/>
            <person name="Palaniappan K."/>
            <person name="Land M."/>
            <person name="Hauser L."/>
            <person name="Chang Y.J."/>
            <person name="Jeffries C.D."/>
            <person name="Rohde M."/>
            <person name="Spring S."/>
            <person name="Sikorski J."/>
            <person name="Goker M."/>
            <person name="Woyke T."/>
            <person name="Bristow J."/>
            <person name="Eisen J.A."/>
            <person name="Markowitz V."/>
            <person name="Hugenholtz P."/>
            <person name="Kyrpides N.C."/>
            <person name="Klenk H.P."/>
        </authorList>
    </citation>
    <scope>NUCLEOTIDE SEQUENCE [LARGE SCALE GENOMIC DNA]</scope>
    <source>
        <strain evidence="2">DSM 11571 / OCM 486 / SEBR 4847</strain>
    </source>
</reference>
<evidence type="ECO:0000313" key="2">
    <source>
        <dbReference type="Proteomes" id="UP000006565"/>
    </source>
</evidence>
<dbReference type="OrthoDB" id="377818at2157"/>
<dbReference type="EMBL" id="CP002117">
    <property type="protein sequence ID" value="ADN35267.1"/>
    <property type="molecule type" value="Genomic_DNA"/>
</dbReference>
<protein>
    <submittedName>
        <fullName evidence="1">Uncharacterized protein</fullName>
    </submittedName>
</protein>
<dbReference type="RefSeq" id="WP_013328445.1">
    <property type="nucleotide sequence ID" value="NC_014507.1"/>
</dbReference>
<dbReference type="AlphaFoldDB" id="E1RH43"/>
<dbReference type="GeneID" id="9742941"/>
<dbReference type="HOGENOM" id="CLU_1248300_0_0_2"/>
<organism evidence="1 2">
    <name type="scientific">Methanolacinia petrolearia (strain DSM 11571 / OCM 486 / SEBR 4847)</name>
    <name type="common">Methanoplanus petrolearius</name>
    <dbReference type="NCBI Taxonomy" id="679926"/>
    <lineage>
        <taxon>Archaea</taxon>
        <taxon>Methanobacteriati</taxon>
        <taxon>Methanobacteriota</taxon>
        <taxon>Stenosarchaea group</taxon>
        <taxon>Methanomicrobia</taxon>
        <taxon>Methanomicrobiales</taxon>
        <taxon>Methanomicrobiaceae</taxon>
        <taxon>Methanolacinia</taxon>
    </lineage>
</organism>
<sequence length="221" mass="23961">MNAGILLPLSGEYEKEGNNILSGIMAETNESGSGIEYLVRDTGGDPQGAPEIAVWTGSPVNGSEAVKTIREYSRDTKIILSESSANDLFTENAGSYAEGVYGIEYPGGLSEDTMYEYYGRDTAMVLEEALAEGADTIPEIREELDSNIVTGYTGIKYFRDGSSAPPYYIIIKVENGTWVKDNEYSARLMAGISAVYGGALEFDPLLNDDHARLPLPHGIYD</sequence>
<dbReference type="Gene3D" id="3.40.50.2300">
    <property type="match status" value="1"/>
</dbReference>
<dbReference type="SUPFAM" id="SSF53822">
    <property type="entry name" value="Periplasmic binding protein-like I"/>
    <property type="match status" value="2"/>
</dbReference>
<evidence type="ECO:0000313" key="1">
    <source>
        <dbReference type="EMBL" id="ADN35267.1"/>
    </source>
</evidence>
<dbReference type="STRING" id="679926.Mpet_0493"/>
<gene>
    <name evidence="1" type="ordered locus">Mpet_0493</name>
</gene>
<proteinExistence type="predicted"/>
<dbReference type="Proteomes" id="UP000006565">
    <property type="component" value="Chromosome"/>
</dbReference>